<comment type="caution">
    <text evidence="2">The sequence shown here is derived from an EMBL/GenBank/DDBJ whole genome shotgun (WGS) entry which is preliminary data.</text>
</comment>
<reference evidence="2 3" key="1">
    <citation type="submission" date="2014-04" db="EMBL/GenBank/DDBJ databases">
        <title>Genome assembly of Hyalangium minutum DSM 14724.</title>
        <authorList>
            <person name="Sharma G."/>
            <person name="Subramanian S."/>
        </authorList>
    </citation>
    <scope>NUCLEOTIDE SEQUENCE [LARGE SCALE GENOMIC DNA]</scope>
    <source>
        <strain evidence="2 3">DSM 14724</strain>
    </source>
</reference>
<accession>A0A085WLD7</accession>
<dbReference type="InterPro" id="IPR024983">
    <property type="entry name" value="CHAT_dom"/>
</dbReference>
<sequence length="905" mass="98078">MAVGLPLVGLAVVAAVFGFRGQGGGSGSQQEEAAWLSPGPVRFIEARLSHPAADRYRPYHAAARGSGALASGPSLQALAQLEAKGDLRGLAAAYLGRGAPELAASYLQQAEDSPEVFNDRAVLALTDGDAAEAIAQLDKALQHAPRSAQALWNRGLALRELELWTLSAQAFEAVATLGEPGWADEARTRAQEMRERLRREQQDWNDAFQAGVALVLDKGTVSTEQLRERPDLYRLYLYDAIRAAPDGQRLKELWPVAETLDAHFGGSVLRDALRWAEARDFQRRGPLAELYRSYVFQSKTVPGGTPAYLGQLRAAGELDLLLGTLVFAREVDKDLDDYARLAARTRDPWFQLAAEHERAKVALARGELLEAEQLLLSAMRLCQDGKQLYRCGALQGTLGEVYRQLWRLPEASRSTRQALVWQRRAGFWGAEIDRMLSLGQLARLQGQAGLARALLDEALARVPGDCATRHFVRANDALALLEEMRISEARAAMREALECGGVQSLSGGMTLAELARLSPDPSQDGKLLEGLEALDRAGKLSPGRHAVALHIEGRFLIEQDSSRGEELLRRSIEEANRLPKASAEAKEARALTYASLLSLAGKAGQWPQALALFAEEAGDTLPARCLLAAAVDRERTLVVAYGPDGQLHGYYDESRRQPLSADARGVVPEALVAPLRACEQVSVLARPPLHGRARLLPDDLAWRYLVLPASRTPPPALPAQRLVVKDVEAPAALELPRLGAWEPVGTGIHVLSGADATPAHVLEAMTRATEIEIHAHGLINPTLSDASLIVLSPEQGGRYALTAAEVRAHRLEGAPLVTLAACRAAHTGLQVHEPFSLPAAFIEAGARTVLAATVDIPDAEAGPFFLAVQERIRSGQTAAAALRDVRMEWLRRDPESWARSVLVFE</sequence>
<keyword evidence="3" id="KW-1185">Reference proteome</keyword>
<dbReference type="Proteomes" id="UP000028725">
    <property type="component" value="Unassembled WGS sequence"/>
</dbReference>
<organism evidence="2 3">
    <name type="scientific">Hyalangium minutum</name>
    <dbReference type="NCBI Taxonomy" id="394096"/>
    <lineage>
        <taxon>Bacteria</taxon>
        <taxon>Pseudomonadati</taxon>
        <taxon>Myxococcota</taxon>
        <taxon>Myxococcia</taxon>
        <taxon>Myxococcales</taxon>
        <taxon>Cystobacterineae</taxon>
        <taxon>Archangiaceae</taxon>
        <taxon>Hyalangium</taxon>
    </lineage>
</organism>
<dbReference type="SUPFAM" id="SSF48452">
    <property type="entry name" value="TPR-like"/>
    <property type="match status" value="2"/>
</dbReference>
<dbReference type="SMART" id="SM00028">
    <property type="entry name" value="TPR"/>
    <property type="match status" value="3"/>
</dbReference>
<protein>
    <recommendedName>
        <fullName evidence="1">CHAT domain-containing protein</fullName>
    </recommendedName>
</protein>
<evidence type="ECO:0000259" key="1">
    <source>
        <dbReference type="Pfam" id="PF12770"/>
    </source>
</evidence>
<dbReference type="InterPro" id="IPR019734">
    <property type="entry name" value="TPR_rpt"/>
</dbReference>
<dbReference type="InterPro" id="IPR011990">
    <property type="entry name" value="TPR-like_helical_dom_sf"/>
</dbReference>
<name>A0A085WLD7_9BACT</name>
<feature type="domain" description="CHAT" evidence="1">
    <location>
        <begin position="734"/>
        <end position="902"/>
    </location>
</feature>
<dbReference type="EMBL" id="JMCB01000006">
    <property type="protein sequence ID" value="KFE68500.1"/>
    <property type="molecule type" value="Genomic_DNA"/>
</dbReference>
<proteinExistence type="predicted"/>
<gene>
    <name evidence="2" type="ORF">DB31_7737</name>
</gene>
<evidence type="ECO:0000313" key="2">
    <source>
        <dbReference type="EMBL" id="KFE68500.1"/>
    </source>
</evidence>
<dbReference type="STRING" id="394096.DB31_7737"/>
<dbReference type="Pfam" id="PF12770">
    <property type="entry name" value="CHAT"/>
    <property type="match status" value="1"/>
</dbReference>
<dbReference type="Gene3D" id="1.25.40.10">
    <property type="entry name" value="Tetratricopeptide repeat domain"/>
    <property type="match status" value="2"/>
</dbReference>
<evidence type="ECO:0000313" key="3">
    <source>
        <dbReference type="Proteomes" id="UP000028725"/>
    </source>
</evidence>
<dbReference type="AlphaFoldDB" id="A0A085WLD7"/>